<dbReference type="Pfam" id="PF03816">
    <property type="entry name" value="LytR_cpsA_psr"/>
    <property type="match status" value="1"/>
</dbReference>
<dbReference type="InterPro" id="IPR050922">
    <property type="entry name" value="LytR/CpsA/Psr_CW_biosynth"/>
</dbReference>
<dbReference type="PANTHER" id="PTHR33392">
    <property type="entry name" value="POLYISOPRENYL-TEICHOIC ACID--PEPTIDOGLYCAN TEICHOIC ACID TRANSFERASE TAGU"/>
    <property type="match status" value="1"/>
</dbReference>
<sequence length="411" mass="45849">MKSMGRSGGGNKGGLFLVLIFVILVAVTTFIAFSLKVDTVDESLKNDSVIKTLIVLEDKKQVLFSDVFIYYPVSKRGALINILGNTGAIFKSLGRVDRIDAIYTEKGIDVFKSEIENLIGQPVPFYLEMSLSNFSELTDMLGGLKVFVPAPVDVKTDDGERWLLPSGSVTLDGSKINTYLTYTKPEETESEVVDRRQNVILAFLSAINRDSRTLLNKNNFRFYQKRISSNLKEKDLHKLFSEISNVDYERLIPQSITGSRRMVDGKELLFPFYDGQLIKDVVKQASNALVDLEDMSVNRIYVLEIQNGTLVQGLARNTAALLKSAGYDVLSTLNAERQDIEKTQIINHIGNADIAKNLGDFIHCTNIVDEEIKPDSEDSYDNGYESSSNVDFTIILGKDFDGRYVKNTGGK</sequence>
<protein>
    <submittedName>
        <fullName evidence="5">Transcriptional attenuator, LytR family</fullName>
    </submittedName>
</protein>
<dbReference type="AlphaFoldDB" id="A0A1T4PTW1"/>
<dbReference type="InterPro" id="IPR027381">
    <property type="entry name" value="LytR/CpsA/Psr_C"/>
</dbReference>
<comment type="similarity">
    <text evidence="1">Belongs to the LytR/CpsA/Psr (LCP) family.</text>
</comment>
<gene>
    <name evidence="5" type="ORF">SAMN02745152_01727</name>
</gene>
<dbReference type="Proteomes" id="UP000190395">
    <property type="component" value="Unassembled WGS sequence"/>
</dbReference>
<keyword evidence="2" id="KW-1133">Transmembrane helix</keyword>
<evidence type="ECO:0000259" key="3">
    <source>
        <dbReference type="Pfam" id="PF03816"/>
    </source>
</evidence>
<dbReference type="InterPro" id="IPR004474">
    <property type="entry name" value="LytR_CpsA_psr"/>
</dbReference>
<evidence type="ECO:0000313" key="5">
    <source>
        <dbReference type="EMBL" id="SJZ95034.1"/>
    </source>
</evidence>
<reference evidence="5 6" key="1">
    <citation type="submission" date="2017-02" db="EMBL/GenBank/DDBJ databases">
        <authorList>
            <person name="Peterson S.W."/>
        </authorList>
    </citation>
    <scope>NUCLEOTIDE SEQUENCE [LARGE SCALE GENOMIC DNA]</scope>
    <source>
        <strain evidence="5 6">ATCC BAA-909</strain>
    </source>
</reference>
<evidence type="ECO:0000259" key="4">
    <source>
        <dbReference type="Pfam" id="PF13399"/>
    </source>
</evidence>
<dbReference type="RefSeq" id="WP_234969988.1">
    <property type="nucleotide sequence ID" value="NZ_FUXC01000010.1"/>
</dbReference>
<evidence type="ECO:0000313" key="6">
    <source>
        <dbReference type="Proteomes" id="UP000190395"/>
    </source>
</evidence>
<feature type="transmembrane region" description="Helical" evidence="2">
    <location>
        <begin position="12"/>
        <end position="35"/>
    </location>
</feature>
<accession>A0A1T4PTW1</accession>
<dbReference type="GeneID" id="303367956"/>
<organism evidence="5 6">
    <name type="scientific">Treponema berlinense</name>
    <dbReference type="NCBI Taxonomy" id="225004"/>
    <lineage>
        <taxon>Bacteria</taxon>
        <taxon>Pseudomonadati</taxon>
        <taxon>Spirochaetota</taxon>
        <taxon>Spirochaetia</taxon>
        <taxon>Spirochaetales</taxon>
        <taxon>Treponemataceae</taxon>
        <taxon>Treponema</taxon>
    </lineage>
</organism>
<name>A0A1T4PTW1_9SPIR</name>
<keyword evidence="2" id="KW-0812">Transmembrane</keyword>
<feature type="domain" description="Cell envelope-related transcriptional attenuator" evidence="3">
    <location>
        <begin position="95"/>
        <end position="205"/>
    </location>
</feature>
<dbReference type="EMBL" id="FUXC01000010">
    <property type="protein sequence ID" value="SJZ95034.1"/>
    <property type="molecule type" value="Genomic_DNA"/>
</dbReference>
<dbReference type="STRING" id="225004.SAMN02745152_01727"/>
<proteinExistence type="inferred from homology"/>
<dbReference type="Pfam" id="PF13399">
    <property type="entry name" value="LytR_C"/>
    <property type="match status" value="1"/>
</dbReference>
<keyword evidence="2" id="KW-0472">Membrane</keyword>
<keyword evidence="6" id="KW-1185">Reference proteome</keyword>
<dbReference type="Gene3D" id="3.40.630.190">
    <property type="entry name" value="LCP protein"/>
    <property type="match status" value="1"/>
</dbReference>
<dbReference type="PANTHER" id="PTHR33392:SF6">
    <property type="entry name" value="POLYISOPRENYL-TEICHOIC ACID--PEPTIDOGLYCAN TEICHOIC ACID TRANSFERASE TAGU"/>
    <property type="match status" value="1"/>
</dbReference>
<feature type="domain" description="LytR/CpsA/Psr regulator C-terminal" evidence="4">
    <location>
        <begin position="303"/>
        <end position="400"/>
    </location>
</feature>
<evidence type="ECO:0000256" key="1">
    <source>
        <dbReference type="ARBA" id="ARBA00006068"/>
    </source>
</evidence>
<evidence type="ECO:0000256" key="2">
    <source>
        <dbReference type="SAM" id="Phobius"/>
    </source>
</evidence>
<dbReference type="Gene3D" id="3.30.70.2390">
    <property type="match status" value="1"/>
</dbReference>